<dbReference type="EC" id="3.5.1.4" evidence="3"/>
<dbReference type="InterPro" id="IPR023631">
    <property type="entry name" value="Amidase_dom"/>
</dbReference>
<dbReference type="KEGG" id="ocg:OCA5_c04060"/>
<dbReference type="STRING" id="504832.OCA5_c04060"/>
<dbReference type="SUPFAM" id="SSF75304">
    <property type="entry name" value="Amidase signature (AS) enzymes"/>
    <property type="match status" value="1"/>
</dbReference>
<dbReference type="Proteomes" id="UP000007730">
    <property type="component" value="Chromosome"/>
</dbReference>
<dbReference type="AlphaFoldDB" id="B6JA12"/>
<dbReference type="OrthoDB" id="8872210at2"/>
<keyword evidence="4" id="KW-1185">Reference proteome</keyword>
<evidence type="ECO:0000256" key="1">
    <source>
        <dbReference type="SAM" id="SignalP"/>
    </source>
</evidence>
<evidence type="ECO:0000313" key="3">
    <source>
        <dbReference type="EMBL" id="AEI05131.1"/>
    </source>
</evidence>
<dbReference type="HOGENOM" id="CLU_009600_14_2_5"/>
<dbReference type="InterPro" id="IPR036928">
    <property type="entry name" value="AS_sf"/>
</dbReference>
<keyword evidence="1" id="KW-0732">Signal</keyword>
<sequence>MKKGLAVLSIMALGCGSAAGAPFTIEEASIASIHNAIQTKETTCAAIVDQYLARIEAYNKKGPALNAVITINPKARDIAAKQDEEFAKTGKLAPLACIPVAVKDNYNTTDLPTTGGNLLFKDTIPSQESAVTSRLRAAGAIILMKTNLHEFALSGTTVSSLGGQTLNPYDLTRTPGGSSGGTGAAVAANFAAVGLGTDTVNSIRSPSSANSLVGFRTTKGLVSRAHVIPVSSTQDVVGPIARSVSDVAAMLDVLVGYDPADPVTARAIGHIPSSYTEALNAAGLKGARIGVLKSFVGKEPIHAEVTAAFDKAVEAFKAAGATVVEIDDSFFDAGTFNRDYDVQKWEFKPLFNAYLASLGDRAPVKSLTDLIASGQYDKQTLEKFLTASNAIENPGQEKDYLARLAKLDDLRDRLLNHMAKNELDAVIYPEQMRLVVPITETNQADRTGILAALTGFPAITVPMGFSKPGQNAPIGVPIGLDMIGRPFTEPLLIKYAYAFEQATKARRPPQSTPPLTK</sequence>
<feature type="chain" id="PRO_5002846891" evidence="1">
    <location>
        <begin position="21"/>
        <end position="517"/>
    </location>
</feature>
<organism evidence="3 4">
    <name type="scientific">Afipia carboxidovorans (strain ATCC 49405 / DSM 1227 / KCTC 32145 / OM5)</name>
    <name type="common">Oligotropha carboxidovorans</name>
    <dbReference type="NCBI Taxonomy" id="504832"/>
    <lineage>
        <taxon>Bacteria</taxon>
        <taxon>Pseudomonadati</taxon>
        <taxon>Pseudomonadota</taxon>
        <taxon>Alphaproteobacteria</taxon>
        <taxon>Hyphomicrobiales</taxon>
        <taxon>Nitrobacteraceae</taxon>
        <taxon>Afipia</taxon>
    </lineage>
</organism>
<evidence type="ECO:0000313" key="4">
    <source>
        <dbReference type="Proteomes" id="UP000007730"/>
    </source>
</evidence>
<name>B6JA12_AFIC5</name>
<dbReference type="GO" id="GO:0004040">
    <property type="term" value="F:amidase activity"/>
    <property type="evidence" value="ECO:0007669"/>
    <property type="project" value="UniProtKB-EC"/>
</dbReference>
<dbReference type="Gene3D" id="3.90.1300.10">
    <property type="entry name" value="Amidase signature (AS) domain"/>
    <property type="match status" value="1"/>
</dbReference>
<feature type="domain" description="Amidase" evidence="2">
    <location>
        <begin position="47"/>
        <end position="492"/>
    </location>
</feature>
<feature type="signal peptide" evidence="1">
    <location>
        <begin position="1"/>
        <end position="20"/>
    </location>
</feature>
<evidence type="ECO:0000259" key="2">
    <source>
        <dbReference type="Pfam" id="PF01425"/>
    </source>
</evidence>
<dbReference type="PANTHER" id="PTHR42678">
    <property type="entry name" value="AMIDASE"/>
    <property type="match status" value="1"/>
</dbReference>
<dbReference type="PANTHER" id="PTHR42678:SF5">
    <property type="entry name" value="GLUTAMYL-TRNA(GLN) AMIDOTRANSFERASE SUBUNIT A"/>
    <property type="match status" value="1"/>
</dbReference>
<dbReference type="EMBL" id="CP002826">
    <property type="protein sequence ID" value="AEI05131.1"/>
    <property type="molecule type" value="Genomic_DNA"/>
</dbReference>
<dbReference type="eggNOG" id="COG0154">
    <property type="taxonomic scope" value="Bacteria"/>
</dbReference>
<keyword evidence="3" id="KW-0378">Hydrolase</keyword>
<proteinExistence type="predicted"/>
<reference evidence="3 4" key="1">
    <citation type="journal article" date="2011" name="J. Bacteriol.">
        <title>Complete genome sequences of the chemolithoautotrophic Oligotropha carboxidovorans strains OM4 and OM5.</title>
        <authorList>
            <person name="Volland S."/>
            <person name="Rachinger M."/>
            <person name="Strittmatter A."/>
            <person name="Daniel R."/>
            <person name="Gottschalk G."/>
            <person name="Meyer O."/>
        </authorList>
    </citation>
    <scope>NUCLEOTIDE SEQUENCE [LARGE SCALE GENOMIC DNA]</scope>
    <source>
        <strain evidence="4">ATCC 49405 / DSM 1227 / KCTC 32145 / OM5</strain>
    </source>
</reference>
<dbReference type="PROSITE" id="PS51257">
    <property type="entry name" value="PROKAR_LIPOPROTEIN"/>
    <property type="match status" value="1"/>
</dbReference>
<protein>
    <submittedName>
        <fullName evidence="3">Amidase</fullName>
        <ecNumber evidence="3">3.5.1.4</ecNumber>
    </submittedName>
</protein>
<dbReference type="Pfam" id="PF01425">
    <property type="entry name" value="Amidase"/>
    <property type="match status" value="1"/>
</dbReference>
<dbReference type="PATRIC" id="fig|504832.7.peg.426"/>
<gene>
    <name evidence="3" type="ordered locus">OCA5_c04060</name>
</gene>
<dbReference type="KEGG" id="oca:OCAR_4104"/>
<dbReference type="RefSeq" id="WP_012561287.1">
    <property type="nucleotide sequence ID" value="NC_011386.1"/>
</dbReference>
<dbReference type="PIRSF" id="PIRSF001221">
    <property type="entry name" value="Amidase_fungi"/>
    <property type="match status" value="1"/>
</dbReference>
<accession>B6JA12</accession>